<reference evidence="1 2" key="1">
    <citation type="submission" date="2018-08" db="EMBL/GenBank/DDBJ databases">
        <title>Draft genome sequence of Rhodobacter sphaeroides FY.</title>
        <authorList>
            <person name="Rayyan A."/>
            <person name="Meyer T.E."/>
            <person name="Kyndt J.A."/>
        </authorList>
    </citation>
    <scope>NUCLEOTIDE SEQUENCE [LARGE SCALE GENOMIC DNA]</scope>
    <source>
        <strain evidence="1 2">FY</strain>
    </source>
</reference>
<dbReference type="RefSeq" id="WP_118999787.1">
    <property type="nucleotide sequence ID" value="NZ_QWGP01000006.1"/>
</dbReference>
<comment type="caution">
    <text evidence="1">The sequence shown here is derived from an EMBL/GenBank/DDBJ whole genome shotgun (WGS) entry which is preliminary data.</text>
</comment>
<dbReference type="AlphaFoldDB" id="A0AAX1UMH6"/>
<evidence type="ECO:0000313" key="2">
    <source>
        <dbReference type="Proteomes" id="UP000266305"/>
    </source>
</evidence>
<proteinExistence type="predicted"/>
<evidence type="ECO:0000313" key="1">
    <source>
        <dbReference type="EMBL" id="RHZ96020.1"/>
    </source>
</evidence>
<gene>
    <name evidence="1" type="ORF">D1114_07800</name>
</gene>
<accession>A0AAX1UMH6</accession>
<name>A0AAX1UMH6_CERSP</name>
<protein>
    <submittedName>
        <fullName evidence="1">Uncharacterized protein</fullName>
    </submittedName>
</protein>
<dbReference type="Proteomes" id="UP000266305">
    <property type="component" value="Unassembled WGS sequence"/>
</dbReference>
<dbReference type="EMBL" id="QWGP01000006">
    <property type="protein sequence ID" value="RHZ96020.1"/>
    <property type="molecule type" value="Genomic_DNA"/>
</dbReference>
<sequence length="60" mass="6512">MTRAACTGEGAWQGRPPLLAPQAKRRKIRQQATGRRPQGFLPPIRLLPCGEIAPGHTAII</sequence>
<organism evidence="1 2">
    <name type="scientific">Cereibacter sphaeroides</name>
    <name type="common">Rhodobacter sphaeroides</name>
    <dbReference type="NCBI Taxonomy" id="1063"/>
    <lineage>
        <taxon>Bacteria</taxon>
        <taxon>Pseudomonadati</taxon>
        <taxon>Pseudomonadota</taxon>
        <taxon>Alphaproteobacteria</taxon>
        <taxon>Rhodobacterales</taxon>
        <taxon>Paracoccaceae</taxon>
        <taxon>Cereibacter</taxon>
    </lineage>
</organism>